<sequence>MKCYSYNLIPYTRYTYPGYTKVTLRTFTYLPLALEWLVIGIRVFTYPQTNLKWLQDTTRFITTPEKSAK</sequence>
<dbReference type="EMBL" id="UZAD01013370">
    <property type="protein sequence ID" value="VDN94442.1"/>
    <property type="molecule type" value="Genomic_DNA"/>
</dbReference>
<evidence type="ECO:0000313" key="1">
    <source>
        <dbReference type="EMBL" id="VDN94442.1"/>
    </source>
</evidence>
<dbReference type="Proteomes" id="UP000278627">
    <property type="component" value="Unassembled WGS sequence"/>
</dbReference>
<proteinExistence type="predicted"/>
<organism evidence="3">
    <name type="scientific">Brugia pahangi</name>
    <name type="common">Filarial nematode worm</name>
    <dbReference type="NCBI Taxonomy" id="6280"/>
    <lineage>
        <taxon>Eukaryota</taxon>
        <taxon>Metazoa</taxon>
        <taxon>Ecdysozoa</taxon>
        <taxon>Nematoda</taxon>
        <taxon>Chromadorea</taxon>
        <taxon>Rhabditida</taxon>
        <taxon>Spirurina</taxon>
        <taxon>Spiruromorpha</taxon>
        <taxon>Filarioidea</taxon>
        <taxon>Onchocercidae</taxon>
        <taxon>Brugia</taxon>
    </lineage>
</organism>
<reference evidence="3" key="1">
    <citation type="submission" date="2017-02" db="UniProtKB">
        <authorList>
            <consortium name="WormBaseParasite"/>
        </authorList>
    </citation>
    <scope>IDENTIFICATION</scope>
</reference>
<dbReference type="AlphaFoldDB" id="A0A0N4TWL5"/>
<accession>A0A0N4TWL5</accession>
<keyword evidence="2" id="KW-1185">Reference proteome</keyword>
<evidence type="ECO:0000313" key="2">
    <source>
        <dbReference type="Proteomes" id="UP000278627"/>
    </source>
</evidence>
<protein>
    <submittedName>
        <fullName evidence="1 3">Uncharacterized protein</fullName>
    </submittedName>
</protein>
<name>A0A0N4TWL5_BRUPA</name>
<gene>
    <name evidence="1" type="ORF">BPAG_LOCUS13257</name>
</gene>
<evidence type="ECO:0000313" key="3">
    <source>
        <dbReference type="WBParaSite" id="BPAG_0001332901-mRNA-1"/>
    </source>
</evidence>
<dbReference type="WBParaSite" id="BPAG_0001332901-mRNA-1">
    <property type="protein sequence ID" value="BPAG_0001332901-mRNA-1"/>
    <property type="gene ID" value="BPAG_0001332901"/>
</dbReference>
<reference evidence="1 2" key="2">
    <citation type="submission" date="2018-11" db="EMBL/GenBank/DDBJ databases">
        <authorList>
            <consortium name="Pathogen Informatics"/>
        </authorList>
    </citation>
    <scope>NUCLEOTIDE SEQUENCE [LARGE SCALE GENOMIC DNA]</scope>
</reference>